<dbReference type="GO" id="GO:0008270">
    <property type="term" value="F:zinc ion binding"/>
    <property type="evidence" value="ECO:0007669"/>
    <property type="project" value="UniProtKB-KW"/>
</dbReference>
<dbReference type="PROSITE" id="PS50884">
    <property type="entry name" value="ZF_DOF_2"/>
    <property type="match status" value="1"/>
</dbReference>
<dbReference type="InterPro" id="IPR045174">
    <property type="entry name" value="Dof"/>
</dbReference>
<evidence type="ECO:0000313" key="13">
    <source>
        <dbReference type="Proteomes" id="UP001497457"/>
    </source>
</evidence>
<reference evidence="12" key="1">
    <citation type="submission" date="2024-10" db="EMBL/GenBank/DDBJ databases">
        <authorList>
            <person name="Ryan C."/>
        </authorList>
    </citation>
    <scope>NUCLEOTIDE SEQUENCE [LARGE SCALE GENOMIC DNA]</scope>
</reference>
<comment type="function">
    <text evidence="9">Transcription factor that binds specifically to a 5'-AA[AG]G-3' consensus core sequence.</text>
</comment>
<dbReference type="PANTHER" id="PTHR31992">
    <property type="entry name" value="DOF ZINC FINGER PROTEIN DOF1.4-RELATED"/>
    <property type="match status" value="1"/>
</dbReference>
<dbReference type="AlphaFoldDB" id="A0ABC8Z0X5"/>
<comment type="subcellular location">
    <subcellularLocation>
        <location evidence="8 9">Nucleus</location>
    </subcellularLocation>
</comment>
<dbReference type="PROSITE" id="PS01361">
    <property type="entry name" value="ZF_DOF_1"/>
    <property type="match status" value="1"/>
</dbReference>
<feature type="region of interest" description="Disordered" evidence="10">
    <location>
        <begin position="207"/>
        <end position="231"/>
    </location>
</feature>
<dbReference type="GO" id="GO:0005634">
    <property type="term" value="C:nucleus"/>
    <property type="evidence" value="ECO:0007669"/>
    <property type="project" value="UniProtKB-SubCell"/>
</dbReference>
<dbReference type="GO" id="GO:0003700">
    <property type="term" value="F:DNA-binding transcription factor activity"/>
    <property type="evidence" value="ECO:0007669"/>
    <property type="project" value="UniProtKB-UniRule"/>
</dbReference>
<evidence type="ECO:0000256" key="6">
    <source>
        <dbReference type="ARBA" id="ARBA00023163"/>
    </source>
</evidence>
<evidence type="ECO:0000256" key="7">
    <source>
        <dbReference type="ARBA" id="ARBA00023242"/>
    </source>
</evidence>
<keyword evidence="6 9" id="KW-0804">Transcription</keyword>
<keyword evidence="4 9" id="KW-0805">Transcription regulation</keyword>
<dbReference type="Proteomes" id="UP001497457">
    <property type="component" value="Chromosome 17b"/>
</dbReference>
<keyword evidence="13" id="KW-1185">Reference proteome</keyword>
<feature type="compositionally biased region" description="Low complexity" evidence="10">
    <location>
        <begin position="221"/>
        <end position="231"/>
    </location>
</feature>
<sequence length="250" mass="25910">MVSCAASAEMEAAAAAAEGAGAAVVVAAPASGRACGGREPEGLQCPRCDSVNTKFCYYNNYNLSQPRYFCRACRRYWTRGGALRNVPVGGGTRKPTLVASTRRNKRPPAAAAAAPPAALITPESAALPVSGHHLALMRQQFGGLPFHAPPRAMASPLAAVDPDRRLLDLGGSFTSLMAAAPPPPTDVHFSAGFLVGGLAPAMAHHAPAASAASLPPPPMPQHQQLQQQVSHSQALPDGLIWSMGWPDLSI</sequence>
<evidence type="ECO:0000256" key="4">
    <source>
        <dbReference type="ARBA" id="ARBA00023015"/>
    </source>
</evidence>
<keyword evidence="1 9" id="KW-0479">Metal-binding</keyword>
<dbReference type="GO" id="GO:0003677">
    <property type="term" value="F:DNA binding"/>
    <property type="evidence" value="ECO:0007669"/>
    <property type="project" value="UniProtKB-UniRule"/>
</dbReference>
<dbReference type="EMBL" id="OZ075127">
    <property type="protein sequence ID" value="CAL4952111.1"/>
    <property type="molecule type" value="Genomic_DNA"/>
</dbReference>
<evidence type="ECO:0000256" key="2">
    <source>
        <dbReference type="ARBA" id="ARBA00022771"/>
    </source>
</evidence>
<protein>
    <recommendedName>
        <fullName evidence="9">Dof zinc finger protein</fullName>
    </recommendedName>
</protein>
<dbReference type="InterPro" id="IPR003851">
    <property type="entry name" value="Znf_Dof"/>
</dbReference>
<evidence type="ECO:0000313" key="12">
    <source>
        <dbReference type="EMBL" id="CAL4952111.1"/>
    </source>
</evidence>
<keyword evidence="7 8" id="KW-0539">Nucleus</keyword>
<dbReference type="Pfam" id="PF02701">
    <property type="entry name" value="Zn_ribbon_Dof"/>
    <property type="match status" value="1"/>
</dbReference>
<proteinExistence type="predicted"/>
<evidence type="ECO:0000256" key="10">
    <source>
        <dbReference type="SAM" id="MobiDB-lite"/>
    </source>
</evidence>
<gene>
    <name evidence="12" type="ORF">URODEC1_LOCUS39326</name>
</gene>
<evidence type="ECO:0000256" key="1">
    <source>
        <dbReference type="ARBA" id="ARBA00022723"/>
    </source>
</evidence>
<keyword evidence="5 8" id="KW-0238">DNA-binding</keyword>
<evidence type="ECO:0000256" key="9">
    <source>
        <dbReference type="RuleBase" id="RU369094"/>
    </source>
</evidence>
<keyword evidence="3 9" id="KW-0862">Zinc</keyword>
<feature type="domain" description="Dof-type" evidence="11">
    <location>
        <begin position="43"/>
        <end position="97"/>
    </location>
</feature>
<organism evidence="12 13">
    <name type="scientific">Urochloa decumbens</name>
    <dbReference type="NCBI Taxonomy" id="240449"/>
    <lineage>
        <taxon>Eukaryota</taxon>
        <taxon>Viridiplantae</taxon>
        <taxon>Streptophyta</taxon>
        <taxon>Embryophyta</taxon>
        <taxon>Tracheophyta</taxon>
        <taxon>Spermatophyta</taxon>
        <taxon>Magnoliopsida</taxon>
        <taxon>Liliopsida</taxon>
        <taxon>Poales</taxon>
        <taxon>Poaceae</taxon>
        <taxon>PACMAD clade</taxon>
        <taxon>Panicoideae</taxon>
        <taxon>Panicodae</taxon>
        <taxon>Paniceae</taxon>
        <taxon>Melinidinae</taxon>
        <taxon>Urochloa</taxon>
    </lineage>
</organism>
<keyword evidence="2 8" id="KW-0863">Zinc-finger</keyword>
<dbReference type="PANTHER" id="PTHR31992:SF316">
    <property type="entry name" value="DOF ZINC FINGER PROTEIN DOF1.2"/>
    <property type="match status" value="1"/>
</dbReference>
<evidence type="ECO:0000256" key="3">
    <source>
        <dbReference type="ARBA" id="ARBA00022833"/>
    </source>
</evidence>
<evidence type="ECO:0000256" key="5">
    <source>
        <dbReference type="ARBA" id="ARBA00023125"/>
    </source>
</evidence>
<evidence type="ECO:0000259" key="11">
    <source>
        <dbReference type="PROSITE" id="PS50884"/>
    </source>
</evidence>
<accession>A0ABC8Z0X5</accession>
<name>A0ABC8Z0X5_9POAL</name>
<evidence type="ECO:0000256" key="8">
    <source>
        <dbReference type="PROSITE-ProRule" id="PRU00071"/>
    </source>
</evidence>